<comment type="caution">
    <text evidence="4">The sequence shown here is derived from an EMBL/GenBank/DDBJ whole genome shotgun (WGS) entry which is preliminary data.</text>
</comment>
<keyword evidence="1" id="KW-0812">Transmembrane</keyword>
<evidence type="ECO:0000313" key="5">
    <source>
        <dbReference type="Proteomes" id="UP000565715"/>
    </source>
</evidence>
<reference evidence="4 5" key="1">
    <citation type="submission" date="2020-04" db="EMBL/GenBank/DDBJ databases">
        <title>MicrobeNet Type strains.</title>
        <authorList>
            <person name="Nicholson A.C."/>
        </authorList>
    </citation>
    <scope>NUCLEOTIDE SEQUENCE [LARGE SCALE GENOMIC DNA]</scope>
    <source>
        <strain evidence="4 5">DSM 45078</strain>
    </source>
</reference>
<name>A0A846XF18_9NOCA</name>
<feature type="transmembrane region" description="Helical" evidence="1">
    <location>
        <begin position="136"/>
        <end position="160"/>
    </location>
</feature>
<feature type="domain" description="DUF8020" evidence="3">
    <location>
        <begin position="42"/>
        <end position="109"/>
    </location>
</feature>
<dbReference type="Pfam" id="PF26059">
    <property type="entry name" value="DUF8020"/>
    <property type="match status" value="1"/>
</dbReference>
<protein>
    <recommendedName>
        <fullName evidence="3">DUF8020 domain-containing protein</fullName>
    </recommendedName>
</protein>
<proteinExistence type="predicted"/>
<evidence type="ECO:0000256" key="1">
    <source>
        <dbReference type="SAM" id="Phobius"/>
    </source>
</evidence>
<evidence type="ECO:0000313" key="4">
    <source>
        <dbReference type="EMBL" id="NKY34552.1"/>
    </source>
</evidence>
<accession>A0A846XF18</accession>
<sequence>MKFAKIAATALLSTAAVGVMAGTAHGEANMAQPVAGQVDGNVGYSMAWSPDRSSATTTLTSGNFEVTADSVEVVAADGQVLEQVPLVYQVAGQQVRLDAQVDAAGTSLTIDRPVAAANGAPVADAQLKDIASNETLILGAAIGCGIGALVGLIFLVVGALPGCLIGGIINGGLVMNGQGILPPR</sequence>
<gene>
    <name evidence="4" type="ORF">HGA13_15930</name>
</gene>
<feature type="signal peptide" evidence="2">
    <location>
        <begin position="1"/>
        <end position="21"/>
    </location>
</feature>
<evidence type="ECO:0000259" key="3">
    <source>
        <dbReference type="Pfam" id="PF26059"/>
    </source>
</evidence>
<keyword evidence="1" id="KW-1133">Transmembrane helix</keyword>
<organism evidence="4 5">
    <name type="scientific">Nocardia speluncae</name>
    <dbReference type="NCBI Taxonomy" id="419477"/>
    <lineage>
        <taxon>Bacteria</taxon>
        <taxon>Bacillati</taxon>
        <taxon>Actinomycetota</taxon>
        <taxon>Actinomycetes</taxon>
        <taxon>Mycobacteriales</taxon>
        <taxon>Nocardiaceae</taxon>
        <taxon>Nocardia</taxon>
    </lineage>
</organism>
<dbReference type="Proteomes" id="UP000565715">
    <property type="component" value="Unassembled WGS sequence"/>
</dbReference>
<dbReference type="RefSeq" id="WP_068046705.1">
    <property type="nucleotide sequence ID" value="NZ_JAAXOO010000004.1"/>
</dbReference>
<keyword evidence="5" id="KW-1185">Reference proteome</keyword>
<evidence type="ECO:0000256" key="2">
    <source>
        <dbReference type="SAM" id="SignalP"/>
    </source>
</evidence>
<dbReference type="EMBL" id="JAAXOO010000004">
    <property type="protein sequence ID" value="NKY34552.1"/>
    <property type="molecule type" value="Genomic_DNA"/>
</dbReference>
<dbReference type="InterPro" id="IPR058333">
    <property type="entry name" value="DUF8020"/>
</dbReference>
<keyword evidence="2" id="KW-0732">Signal</keyword>
<dbReference type="AlphaFoldDB" id="A0A846XF18"/>
<keyword evidence="1" id="KW-0472">Membrane</keyword>
<feature type="chain" id="PRO_5039510290" description="DUF8020 domain-containing protein" evidence="2">
    <location>
        <begin position="22"/>
        <end position="184"/>
    </location>
</feature>